<feature type="region of interest" description="Disordered" evidence="1">
    <location>
        <begin position="308"/>
        <end position="337"/>
    </location>
</feature>
<feature type="chain" id="PRO_5047411707" evidence="2">
    <location>
        <begin position="19"/>
        <end position="668"/>
    </location>
</feature>
<organism evidence="3 4">
    <name type="scientific">Luteolibacter rhizosphaerae</name>
    <dbReference type="NCBI Taxonomy" id="2989719"/>
    <lineage>
        <taxon>Bacteria</taxon>
        <taxon>Pseudomonadati</taxon>
        <taxon>Verrucomicrobiota</taxon>
        <taxon>Verrucomicrobiia</taxon>
        <taxon>Verrucomicrobiales</taxon>
        <taxon>Verrucomicrobiaceae</taxon>
        <taxon>Luteolibacter</taxon>
    </lineage>
</organism>
<dbReference type="RefSeq" id="WP_264511395.1">
    <property type="nucleotide sequence ID" value="NZ_JAPDDR010000002.1"/>
</dbReference>
<keyword evidence="2" id="KW-0732">Signal</keyword>
<evidence type="ECO:0000256" key="2">
    <source>
        <dbReference type="SAM" id="SignalP"/>
    </source>
</evidence>
<accession>A0ABT3FYQ2</accession>
<sequence length="668" mass="73363">MKSPVVIALLLVSGIAPAAQQSPSEAAVIWLREVATGKAEEKPGENTALSPEATEEDVSDIRSSLGQLRKTLRTEDLKVVADKQDGDLAAVLVSQITDFDASTVQIHAIGLVKSADKWLPAPMPSSFNSTGLSFRPGFLQRVKDLESWMLLARTEQLVRLKNDAFALLNEEMRKFKTPDELHEATPEKLAGDFISAVQARDLPAVLALLGGLEDPRPADWDDIYKVTSRMLRKKEITHPQWRLIGAPEAARAIVAAESGIDEPLVTIVALDPAGNYRVTPKAHMIDLPFVRSKSDTWRIRLTHDLMAPETRRAPGQSNRDIAQAEEDRRRKEEQDALQEAPFLEKFPEKLATASAPRREQTAREAAAQLLTAFRAPSLTPVCARMDLHTTPATALNALSRAGRLWQRIHLPFSEATPVLLEVHESGDDAWALVQMFSARDSGDPSIECLFFKRSADGWLANPGFSGESALPYTTDELAISKLLEPSLAARDAEWWNGLIQKIGGVAADSAPAEDEARKIVEESRRAVADGDALRYFALSVCLDDERGPLDMLKACSNDLTGRQAGEILAIHRAGRWTAVSLRVPPMEGDDSADSYPMVVLATTAEGTRILPEINLFDPLTDNRGLRNRTVLERVGTRLPEGARTELEGIYEKHRTISAADRGSKESKE</sequence>
<name>A0ABT3FYQ2_9BACT</name>
<reference evidence="3" key="1">
    <citation type="submission" date="2022-10" db="EMBL/GenBank/DDBJ databases">
        <title>Luteolibacter sp. GHJ8, whole genome shotgun sequencing project.</title>
        <authorList>
            <person name="Zhao G."/>
            <person name="Shen L."/>
        </authorList>
    </citation>
    <scope>NUCLEOTIDE SEQUENCE</scope>
    <source>
        <strain evidence="3">GHJ8</strain>
    </source>
</reference>
<comment type="caution">
    <text evidence="3">The sequence shown here is derived from an EMBL/GenBank/DDBJ whole genome shotgun (WGS) entry which is preliminary data.</text>
</comment>
<dbReference type="EMBL" id="JAPDDR010000002">
    <property type="protein sequence ID" value="MCW1912713.1"/>
    <property type="molecule type" value="Genomic_DNA"/>
</dbReference>
<feature type="signal peptide" evidence="2">
    <location>
        <begin position="1"/>
        <end position="18"/>
    </location>
</feature>
<proteinExistence type="predicted"/>
<protein>
    <submittedName>
        <fullName evidence="3">Uncharacterized protein</fullName>
    </submittedName>
</protein>
<evidence type="ECO:0000313" key="4">
    <source>
        <dbReference type="Proteomes" id="UP001165653"/>
    </source>
</evidence>
<feature type="compositionally biased region" description="Basic and acidic residues" evidence="1">
    <location>
        <begin position="325"/>
        <end position="334"/>
    </location>
</feature>
<gene>
    <name evidence="3" type="ORF">OJ996_03955</name>
</gene>
<evidence type="ECO:0000313" key="3">
    <source>
        <dbReference type="EMBL" id="MCW1912713.1"/>
    </source>
</evidence>
<evidence type="ECO:0000256" key="1">
    <source>
        <dbReference type="SAM" id="MobiDB-lite"/>
    </source>
</evidence>
<keyword evidence="4" id="KW-1185">Reference proteome</keyword>
<dbReference type="Proteomes" id="UP001165653">
    <property type="component" value="Unassembled WGS sequence"/>
</dbReference>